<dbReference type="InterPro" id="IPR002347">
    <property type="entry name" value="SDR_fam"/>
</dbReference>
<dbReference type="PANTHER" id="PTHR44196:SF1">
    <property type="entry name" value="DEHYDROGENASE_REDUCTASE SDR FAMILY MEMBER 7B"/>
    <property type="match status" value="1"/>
</dbReference>
<sequence length="130" mass="13617">MPGSTVVLTGATSGIGEATARRLAPTTGRLILHGPESRAEVAPLLKEIATAGNTELHYLRADFDDLDDVVTLAARVRQLTASVDVLVNNAGRPGADRRTLGPSPVPFIGTQHPGEFRPSWGTAGRAHSNS</sequence>
<accession>A0ABV3E5N2</accession>
<organism evidence="4 5">
    <name type="scientific">Streptomyces griseoloalbus</name>
    <dbReference type="NCBI Taxonomy" id="67303"/>
    <lineage>
        <taxon>Bacteria</taxon>
        <taxon>Bacillati</taxon>
        <taxon>Actinomycetota</taxon>
        <taxon>Actinomycetes</taxon>
        <taxon>Kitasatosporales</taxon>
        <taxon>Streptomycetaceae</taxon>
        <taxon>Streptomyces</taxon>
    </lineage>
</organism>
<name>A0ABV3E5N2_9ACTN</name>
<evidence type="ECO:0000313" key="4">
    <source>
        <dbReference type="EMBL" id="MEU9352460.1"/>
    </source>
</evidence>
<evidence type="ECO:0000256" key="3">
    <source>
        <dbReference type="SAM" id="MobiDB-lite"/>
    </source>
</evidence>
<reference evidence="4 5" key="1">
    <citation type="submission" date="2024-06" db="EMBL/GenBank/DDBJ databases">
        <title>The Natural Products Discovery Center: Release of the First 8490 Sequenced Strains for Exploring Actinobacteria Biosynthetic Diversity.</title>
        <authorList>
            <person name="Kalkreuter E."/>
            <person name="Kautsar S.A."/>
            <person name="Yang D."/>
            <person name="Bader C.D."/>
            <person name="Teijaro C.N."/>
            <person name="Fluegel L."/>
            <person name="Davis C.M."/>
            <person name="Simpson J.R."/>
            <person name="Lauterbach L."/>
            <person name="Steele A.D."/>
            <person name="Gui C."/>
            <person name="Meng S."/>
            <person name="Li G."/>
            <person name="Viehrig K."/>
            <person name="Ye F."/>
            <person name="Su P."/>
            <person name="Kiefer A.F."/>
            <person name="Nichols A."/>
            <person name="Cepeda A.J."/>
            <person name="Yan W."/>
            <person name="Fan B."/>
            <person name="Jiang Y."/>
            <person name="Adhikari A."/>
            <person name="Zheng C.-J."/>
            <person name="Schuster L."/>
            <person name="Cowan T.M."/>
            <person name="Smanski M.J."/>
            <person name="Chevrette M.G."/>
            <person name="De Carvalho L.P.S."/>
            <person name="Shen B."/>
        </authorList>
    </citation>
    <scope>NUCLEOTIDE SEQUENCE [LARGE SCALE GENOMIC DNA]</scope>
    <source>
        <strain evidence="4 5">NPDC048274</strain>
    </source>
</reference>
<dbReference type="InterPro" id="IPR036291">
    <property type="entry name" value="NAD(P)-bd_dom_sf"/>
</dbReference>
<keyword evidence="2" id="KW-0560">Oxidoreductase</keyword>
<gene>
    <name evidence="4" type="ORF">AB0D65_16030</name>
</gene>
<evidence type="ECO:0000313" key="5">
    <source>
        <dbReference type="Proteomes" id="UP001551582"/>
    </source>
</evidence>
<proteinExistence type="inferred from homology"/>
<comment type="caution">
    <text evidence="4">The sequence shown here is derived from an EMBL/GenBank/DDBJ whole genome shotgun (WGS) entry which is preliminary data.</text>
</comment>
<dbReference type="Proteomes" id="UP001551582">
    <property type="component" value="Unassembled WGS sequence"/>
</dbReference>
<dbReference type="Pfam" id="PF00106">
    <property type="entry name" value="adh_short"/>
    <property type="match status" value="1"/>
</dbReference>
<evidence type="ECO:0000256" key="1">
    <source>
        <dbReference type="ARBA" id="ARBA00006484"/>
    </source>
</evidence>
<evidence type="ECO:0000256" key="2">
    <source>
        <dbReference type="ARBA" id="ARBA00023002"/>
    </source>
</evidence>
<comment type="similarity">
    <text evidence="1">Belongs to the short-chain dehydrogenases/reductases (SDR) family.</text>
</comment>
<keyword evidence="5" id="KW-1185">Reference proteome</keyword>
<dbReference type="RefSeq" id="WP_359980699.1">
    <property type="nucleotide sequence ID" value="NZ_JBEZLS010000010.1"/>
</dbReference>
<dbReference type="PRINTS" id="PR00081">
    <property type="entry name" value="GDHRDH"/>
</dbReference>
<dbReference type="EMBL" id="JBEZLS010000010">
    <property type="protein sequence ID" value="MEU9352460.1"/>
    <property type="molecule type" value="Genomic_DNA"/>
</dbReference>
<dbReference type="SUPFAM" id="SSF51735">
    <property type="entry name" value="NAD(P)-binding Rossmann-fold domains"/>
    <property type="match status" value="1"/>
</dbReference>
<dbReference type="Gene3D" id="3.40.50.720">
    <property type="entry name" value="NAD(P)-binding Rossmann-like Domain"/>
    <property type="match status" value="1"/>
</dbReference>
<feature type="region of interest" description="Disordered" evidence="3">
    <location>
        <begin position="90"/>
        <end position="130"/>
    </location>
</feature>
<protein>
    <submittedName>
        <fullName evidence="4">SDR family NAD(P)-dependent oxidoreductase</fullName>
    </submittedName>
</protein>
<dbReference type="PANTHER" id="PTHR44196">
    <property type="entry name" value="DEHYDROGENASE/REDUCTASE SDR FAMILY MEMBER 7B"/>
    <property type="match status" value="1"/>
</dbReference>